<protein>
    <recommendedName>
        <fullName evidence="9">Transcription factor domain-containing protein</fullName>
    </recommendedName>
</protein>
<name>A0AA38X986_9EURO</name>
<evidence type="ECO:0000313" key="7">
    <source>
        <dbReference type="EMBL" id="KAJ9609213.1"/>
    </source>
</evidence>
<dbReference type="InterPro" id="IPR050815">
    <property type="entry name" value="TF_fung"/>
</dbReference>
<dbReference type="PANTHER" id="PTHR47338">
    <property type="entry name" value="ZN(II)2CYS6 TRANSCRIPTION FACTOR (EUROFUNG)-RELATED"/>
    <property type="match status" value="1"/>
</dbReference>
<gene>
    <name evidence="7" type="ORF">H2200_006985</name>
</gene>
<evidence type="ECO:0000256" key="5">
    <source>
        <dbReference type="ARBA" id="ARBA00023242"/>
    </source>
</evidence>
<evidence type="ECO:0000256" key="1">
    <source>
        <dbReference type="ARBA" id="ARBA00004123"/>
    </source>
</evidence>
<organism evidence="7 8">
    <name type="scientific">Cladophialophora chaetospira</name>
    <dbReference type="NCBI Taxonomy" id="386627"/>
    <lineage>
        <taxon>Eukaryota</taxon>
        <taxon>Fungi</taxon>
        <taxon>Dikarya</taxon>
        <taxon>Ascomycota</taxon>
        <taxon>Pezizomycotina</taxon>
        <taxon>Eurotiomycetes</taxon>
        <taxon>Chaetothyriomycetidae</taxon>
        <taxon>Chaetothyriales</taxon>
        <taxon>Herpotrichiellaceae</taxon>
        <taxon>Cladophialophora</taxon>
    </lineage>
</organism>
<evidence type="ECO:0000256" key="3">
    <source>
        <dbReference type="ARBA" id="ARBA00023015"/>
    </source>
</evidence>
<dbReference type="GO" id="GO:0046872">
    <property type="term" value="F:metal ion binding"/>
    <property type="evidence" value="ECO:0007669"/>
    <property type="project" value="UniProtKB-KW"/>
</dbReference>
<reference evidence="7" key="1">
    <citation type="submission" date="2022-10" db="EMBL/GenBank/DDBJ databases">
        <title>Culturing micro-colonial fungi from biological soil crusts in the Mojave desert and describing Neophaeococcomyces mojavensis, and introducing the new genera and species Taxawa tesnikishii.</title>
        <authorList>
            <person name="Kurbessoian T."/>
            <person name="Stajich J.E."/>
        </authorList>
    </citation>
    <scope>NUCLEOTIDE SEQUENCE</scope>
    <source>
        <strain evidence="7">TK_41</strain>
    </source>
</reference>
<dbReference type="Proteomes" id="UP001172673">
    <property type="component" value="Unassembled WGS sequence"/>
</dbReference>
<feature type="compositionally biased region" description="Polar residues" evidence="6">
    <location>
        <begin position="304"/>
        <end position="316"/>
    </location>
</feature>
<evidence type="ECO:0000256" key="6">
    <source>
        <dbReference type="SAM" id="MobiDB-lite"/>
    </source>
</evidence>
<keyword evidence="4" id="KW-0804">Transcription</keyword>
<comment type="caution">
    <text evidence="7">The sequence shown here is derived from an EMBL/GenBank/DDBJ whole genome shotgun (WGS) entry which is preliminary data.</text>
</comment>
<keyword evidence="2" id="KW-0479">Metal-binding</keyword>
<feature type="compositionally biased region" description="Polar residues" evidence="6">
    <location>
        <begin position="324"/>
        <end position="339"/>
    </location>
</feature>
<dbReference type="EMBL" id="JAPDRK010000009">
    <property type="protein sequence ID" value="KAJ9609213.1"/>
    <property type="molecule type" value="Genomic_DNA"/>
</dbReference>
<dbReference type="PANTHER" id="PTHR47338:SF6">
    <property type="entry name" value="ZN(II)2CYS6 TRANSCRIPTION FACTOR (EUROFUNG)"/>
    <property type="match status" value="1"/>
</dbReference>
<accession>A0AA38X986</accession>
<evidence type="ECO:0008006" key="9">
    <source>
        <dbReference type="Google" id="ProtNLM"/>
    </source>
</evidence>
<dbReference type="AlphaFoldDB" id="A0AA38X986"/>
<evidence type="ECO:0000256" key="2">
    <source>
        <dbReference type="ARBA" id="ARBA00022723"/>
    </source>
</evidence>
<evidence type="ECO:0000313" key="8">
    <source>
        <dbReference type="Proteomes" id="UP001172673"/>
    </source>
</evidence>
<feature type="region of interest" description="Disordered" evidence="6">
    <location>
        <begin position="304"/>
        <end position="339"/>
    </location>
</feature>
<dbReference type="CDD" id="cd12148">
    <property type="entry name" value="fungal_TF_MHR"/>
    <property type="match status" value="1"/>
</dbReference>
<evidence type="ECO:0000256" key="4">
    <source>
        <dbReference type="ARBA" id="ARBA00023163"/>
    </source>
</evidence>
<proteinExistence type="predicted"/>
<keyword evidence="5" id="KW-0539">Nucleus</keyword>
<dbReference type="GO" id="GO:0005634">
    <property type="term" value="C:nucleus"/>
    <property type="evidence" value="ECO:0007669"/>
    <property type="project" value="UniProtKB-SubCell"/>
</dbReference>
<keyword evidence="3" id="KW-0805">Transcription regulation</keyword>
<dbReference type="GO" id="GO:0000981">
    <property type="term" value="F:DNA-binding transcription factor activity, RNA polymerase II-specific"/>
    <property type="evidence" value="ECO:0007669"/>
    <property type="project" value="InterPro"/>
</dbReference>
<keyword evidence="8" id="KW-1185">Reference proteome</keyword>
<comment type="subcellular location">
    <subcellularLocation>
        <location evidence="1">Nucleus</location>
    </subcellularLocation>
</comment>
<sequence length="406" mass="46622">MPRETVRSEETETETDGIWTYMVQLATLWWEVRMYVKQCAHTNSEPPWSVESGYAVISAHLMDLETKMPTYHRWDSARFRNRNEEELQNRGYWSPWLYQQFTYHAIHSILNHPFLYSSRPQQPAQLAVPNTFWKTSSEQAFIHATWIVRLIDVVREKEYQISDPFIGQCVAVAATIHIYFCRAVDREIREAAHLKLETCTSFLGELAQLWPSCRLLAESLKQQDKLRTLIHSAFTSGVSDQQPEPSRRTVSINTRLMWKILQYNFDSQDLGASNNALFDESFCHDNDDEAAALEEQTVEIQISHNPATDVDMSNGQALPPYSGYRSSVPSPAQARQQHGQHLVEEHLPAASNTRTFDMLYAPITKAPMAPWAMPSNGPIIDMNYDPFFQFQDLGTLTDAAWEVGNL</sequence>